<keyword evidence="2" id="KW-1185">Reference proteome</keyword>
<evidence type="ECO:0000313" key="2">
    <source>
        <dbReference type="Proteomes" id="UP000005561"/>
    </source>
</evidence>
<gene>
    <name evidence="1" type="ORF">BRYFOR_06335</name>
</gene>
<name>C6LCI9_9FIRM</name>
<comment type="caution">
    <text evidence="1">The sequence shown here is derived from an EMBL/GenBank/DDBJ whole genome shotgun (WGS) entry which is preliminary data.</text>
</comment>
<dbReference type="EMBL" id="ACCL02000005">
    <property type="protein sequence ID" value="EET61652.1"/>
    <property type="molecule type" value="Genomic_DNA"/>
</dbReference>
<dbReference type="Proteomes" id="UP000005561">
    <property type="component" value="Unassembled WGS sequence"/>
</dbReference>
<sequence>MPLINLSFFSSCFRPLPPRWQDAVFHSVSVPGRQKRRYYFFCCR</sequence>
<accession>C6LCI9</accession>
<proteinExistence type="predicted"/>
<evidence type="ECO:0000313" key="1">
    <source>
        <dbReference type="EMBL" id="EET61652.1"/>
    </source>
</evidence>
<protein>
    <submittedName>
        <fullName evidence="1">Uncharacterized protein</fullName>
    </submittedName>
</protein>
<dbReference type="AlphaFoldDB" id="C6LCI9"/>
<reference evidence="1" key="1">
    <citation type="submission" date="2009-07" db="EMBL/GenBank/DDBJ databases">
        <authorList>
            <person name="Weinstock G."/>
            <person name="Sodergren E."/>
            <person name="Clifton S."/>
            <person name="Fulton L."/>
            <person name="Fulton B."/>
            <person name="Courtney L."/>
            <person name="Fronick C."/>
            <person name="Harrison M."/>
            <person name="Strong C."/>
            <person name="Farmer C."/>
            <person name="Delahaunty K."/>
            <person name="Markovic C."/>
            <person name="Hall O."/>
            <person name="Minx P."/>
            <person name="Tomlinson C."/>
            <person name="Mitreva M."/>
            <person name="Nelson J."/>
            <person name="Hou S."/>
            <person name="Wollam A."/>
            <person name="Pepin K.H."/>
            <person name="Johnson M."/>
            <person name="Bhonagiri V."/>
            <person name="Nash W.E."/>
            <person name="Warren W."/>
            <person name="Chinwalla A."/>
            <person name="Mardis E.R."/>
            <person name="Wilson R.K."/>
        </authorList>
    </citation>
    <scope>NUCLEOTIDE SEQUENCE [LARGE SCALE GENOMIC DNA]</scope>
    <source>
        <strain evidence="1">DSM 14469</strain>
    </source>
</reference>
<organism evidence="1 2">
    <name type="scientific">Marvinbryantia formatexigens DSM 14469</name>
    <dbReference type="NCBI Taxonomy" id="478749"/>
    <lineage>
        <taxon>Bacteria</taxon>
        <taxon>Bacillati</taxon>
        <taxon>Bacillota</taxon>
        <taxon>Clostridia</taxon>
        <taxon>Lachnospirales</taxon>
        <taxon>Lachnospiraceae</taxon>
        <taxon>Marvinbryantia</taxon>
    </lineage>
</organism>